<accession>A0ACC2XKZ8</accession>
<keyword evidence="2" id="KW-1185">Reference proteome</keyword>
<protein>
    <submittedName>
        <fullName evidence="1">Uncharacterized protein</fullName>
    </submittedName>
</protein>
<comment type="caution">
    <text evidence="1">The sequence shown here is derived from an EMBL/GenBank/DDBJ whole genome shotgun (WGS) entry which is preliminary data.</text>
</comment>
<organism evidence="1 2">
    <name type="scientific">Naganishia vaughanmartiniae</name>
    <dbReference type="NCBI Taxonomy" id="1424756"/>
    <lineage>
        <taxon>Eukaryota</taxon>
        <taxon>Fungi</taxon>
        <taxon>Dikarya</taxon>
        <taxon>Basidiomycota</taxon>
        <taxon>Agaricomycotina</taxon>
        <taxon>Tremellomycetes</taxon>
        <taxon>Filobasidiales</taxon>
        <taxon>Filobasidiaceae</taxon>
        <taxon>Naganishia</taxon>
    </lineage>
</organism>
<name>A0ACC2XKZ8_9TREE</name>
<evidence type="ECO:0000313" key="2">
    <source>
        <dbReference type="Proteomes" id="UP001243375"/>
    </source>
</evidence>
<sequence>MDKHGSDSTFERSASTSQQYYEASNKAGRMAKDVMRESLERRYPPSYASRNARAEPTYAPLKHPSGAGSRNTVRSFTQPFTLSSQTSHQQRTSQYRAPTPRSPAVSYQEPRRLCSVGSSTHFAEYDSASQSSTASRKPRGRIYVPAEPEPKYLWNYYSPPSTIEPFQYDGGVHVDHCRDMRTKGKASTPARQSEKPLPHIKPEATYDRAPRAEYCDSKAPDRKAKEPSSDRSDLQYHRRCQRQEDVPASHNNVVPRPTVSTSPPVTPNVIARQERRYIPGSGVGEDHKERLNVDEVEEEITCPVPNEEQRTKRNLSMDPQETCPICRKELATPVSLSLVPLHVMDAIVEKWVKAKGIEWDGITEWKERCEVWEAQRVVWREDLAAIEKERKHQADEREGDQQLQGNQEHSFGPIDRPQPALGDFLLTDLLSLGMHDGGVPRMESSAQLREYIRPDPISSFLDEVSRLRREIRTERDRYLSTTLQASFHSPSLTSRSPQADPRPFAPTFSNNPEWEVYSPMA</sequence>
<reference evidence="1" key="1">
    <citation type="submission" date="2023-04" db="EMBL/GenBank/DDBJ databases">
        <title>Draft Genome sequencing of Naganishia species isolated from polar environments using Oxford Nanopore Technology.</title>
        <authorList>
            <person name="Leo P."/>
            <person name="Venkateswaran K."/>
        </authorList>
    </citation>
    <scope>NUCLEOTIDE SEQUENCE</scope>
    <source>
        <strain evidence="1">MNA-CCFEE 5425</strain>
    </source>
</reference>
<dbReference type="EMBL" id="JASBWU010000002">
    <property type="protein sequence ID" value="KAJ9124114.1"/>
    <property type="molecule type" value="Genomic_DNA"/>
</dbReference>
<gene>
    <name evidence="1" type="ORF">QFC22_000909</name>
</gene>
<dbReference type="Proteomes" id="UP001243375">
    <property type="component" value="Unassembled WGS sequence"/>
</dbReference>
<proteinExistence type="predicted"/>
<evidence type="ECO:0000313" key="1">
    <source>
        <dbReference type="EMBL" id="KAJ9124114.1"/>
    </source>
</evidence>